<dbReference type="OrthoDB" id="2284908at2759"/>
<dbReference type="Proteomes" id="UP000242180">
    <property type="component" value="Unassembled WGS sequence"/>
</dbReference>
<feature type="region of interest" description="Disordered" evidence="1">
    <location>
        <begin position="71"/>
        <end position="97"/>
    </location>
</feature>
<organism evidence="2 3">
    <name type="scientific">Syncephalastrum racemosum</name>
    <name type="common">Filamentous fungus</name>
    <dbReference type="NCBI Taxonomy" id="13706"/>
    <lineage>
        <taxon>Eukaryota</taxon>
        <taxon>Fungi</taxon>
        <taxon>Fungi incertae sedis</taxon>
        <taxon>Mucoromycota</taxon>
        <taxon>Mucoromycotina</taxon>
        <taxon>Mucoromycetes</taxon>
        <taxon>Mucorales</taxon>
        <taxon>Syncephalastraceae</taxon>
        <taxon>Syncephalastrum</taxon>
    </lineage>
</organism>
<feature type="compositionally biased region" description="Polar residues" evidence="1">
    <location>
        <begin position="217"/>
        <end position="241"/>
    </location>
</feature>
<accession>A0A1X2HFJ2</accession>
<dbReference type="InParanoid" id="A0A1X2HFJ2"/>
<feature type="compositionally biased region" description="Polar residues" evidence="1">
    <location>
        <begin position="340"/>
        <end position="350"/>
    </location>
</feature>
<comment type="caution">
    <text evidence="2">The sequence shown here is derived from an EMBL/GenBank/DDBJ whole genome shotgun (WGS) entry which is preliminary data.</text>
</comment>
<keyword evidence="3" id="KW-1185">Reference proteome</keyword>
<evidence type="ECO:0000313" key="2">
    <source>
        <dbReference type="EMBL" id="ORY97672.1"/>
    </source>
</evidence>
<proteinExistence type="predicted"/>
<reference evidence="2 3" key="1">
    <citation type="submission" date="2016-07" db="EMBL/GenBank/DDBJ databases">
        <title>Pervasive Adenine N6-methylation of Active Genes in Fungi.</title>
        <authorList>
            <consortium name="DOE Joint Genome Institute"/>
            <person name="Mondo S.J."/>
            <person name="Dannebaum R.O."/>
            <person name="Kuo R.C."/>
            <person name="Labutti K."/>
            <person name="Haridas S."/>
            <person name="Kuo A."/>
            <person name="Salamov A."/>
            <person name="Ahrendt S.R."/>
            <person name="Lipzen A."/>
            <person name="Sullivan W."/>
            <person name="Andreopoulos W.B."/>
            <person name="Clum A."/>
            <person name="Lindquist E."/>
            <person name="Daum C."/>
            <person name="Ramamoorthy G.K."/>
            <person name="Gryganskyi A."/>
            <person name="Culley D."/>
            <person name="Magnuson J.K."/>
            <person name="James T.Y."/>
            <person name="O'Malley M.A."/>
            <person name="Stajich J.E."/>
            <person name="Spatafora J.W."/>
            <person name="Visel A."/>
            <person name="Grigoriev I.V."/>
        </authorList>
    </citation>
    <scope>NUCLEOTIDE SEQUENCE [LARGE SCALE GENOMIC DNA]</scope>
    <source>
        <strain evidence="2 3">NRRL 2496</strain>
    </source>
</reference>
<gene>
    <name evidence="2" type="ORF">BCR43DRAFT_490154</name>
</gene>
<protein>
    <submittedName>
        <fullName evidence="2">Uncharacterized protein</fullName>
    </submittedName>
</protein>
<dbReference type="AlphaFoldDB" id="A0A1X2HFJ2"/>
<sequence>MMPMDRLRKDDNSIATTVVLLPIAVVQSHIFWFCSVIWTLCANLSTEPIHQSHSSQAITRSPRRPLLPRRAASDIPEHPSSNPPTRKISPGRSGATAVLNKRRRPRGFSEPLGPPSQGSVLLGNATRARCTTISTGTFIDGDPTNLNSTRRRHRLLHSINRHLRHSHLSLSSSEEDELVVRPSITDERNGVTCPPFWWQKTRFYIDTLKQHHHHHNQTSSTISSPAVDSQESISQVPNGQQEEIEHLPSQHRSQDSLASTLSTITVPQYDEGGLPNLKTDSAIAFSAGATGEDIVVVNPSPVSAATVPKRKSSLLPFTKRYSKLSQRRSFASESSDHTTSKSNSTGSFKRSLSLWKKRKN</sequence>
<dbReference type="OMA" id="TRARCTT"/>
<evidence type="ECO:0000313" key="3">
    <source>
        <dbReference type="Proteomes" id="UP000242180"/>
    </source>
</evidence>
<evidence type="ECO:0000256" key="1">
    <source>
        <dbReference type="SAM" id="MobiDB-lite"/>
    </source>
</evidence>
<feature type="region of interest" description="Disordered" evidence="1">
    <location>
        <begin position="215"/>
        <end position="257"/>
    </location>
</feature>
<dbReference type="EMBL" id="MCGN01000004">
    <property type="protein sequence ID" value="ORY97672.1"/>
    <property type="molecule type" value="Genomic_DNA"/>
</dbReference>
<feature type="region of interest" description="Disordered" evidence="1">
    <location>
        <begin position="324"/>
        <end position="360"/>
    </location>
</feature>
<name>A0A1X2HFJ2_SYNRA</name>
<feature type="compositionally biased region" description="Basic and acidic residues" evidence="1">
    <location>
        <begin position="243"/>
        <end position="254"/>
    </location>
</feature>